<gene>
    <name evidence="2" type="ORF">H010_04267</name>
</gene>
<evidence type="ECO:0000313" key="2">
    <source>
        <dbReference type="EMBL" id="MDG5974454.1"/>
    </source>
</evidence>
<proteinExistence type="predicted"/>
<dbReference type="InterPro" id="IPR018715">
    <property type="entry name" value="DUF2239"/>
</dbReference>
<feature type="region of interest" description="Disordered" evidence="1">
    <location>
        <begin position="76"/>
        <end position="97"/>
    </location>
</feature>
<organism evidence="2 3">
    <name type="scientific">Hydrogenophaga taeniospiralis CCUG 15921</name>
    <dbReference type="NCBI Taxonomy" id="1281780"/>
    <lineage>
        <taxon>Bacteria</taxon>
        <taxon>Pseudomonadati</taxon>
        <taxon>Pseudomonadota</taxon>
        <taxon>Betaproteobacteria</taxon>
        <taxon>Burkholderiales</taxon>
        <taxon>Comamonadaceae</taxon>
        <taxon>Hydrogenophaga</taxon>
    </lineage>
</organism>
<dbReference type="OrthoDB" id="282960at2"/>
<protein>
    <recommendedName>
        <fullName evidence="4">DUF2239 domain-containing protein</fullName>
    </recommendedName>
</protein>
<evidence type="ECO:0000313" key="3">
    <source>
        <dbReference type="Proteomes" id="UP001152876"/>
    </source>
</evidence>
<keyword evidence="3" id="KW-1185">Reference proteome</keyword>
<dbReference type="EMBL" id="AOGK01000003">
    <property type="protein sequence ID" value="MDG5974454.1"/>
    <property type="molecule type" value="Genomic_DNA"/>
</dbReference>
<dbReference type="Pfam" id="PF09998">
    <property type="entry name" value="DUF2239"/>
    <property type="match status" value="1"/>
</dbReference>
<comment type="caution">
    <text evidence="2">The sequence shown here is derived from an EMBL/GenBank/DDBJ whole genome shotgun (WGS) entry which is preliminary data.</text>
</comment>
<sequence>MLTPEFPIPAPAPTAWIAFDGHTRLAHGAPHDVAATLHALAGRTPTLQPLVFDDRSSQRIELNLRAPLATLLDSLPAEPAEPMDPPAEPQRGPGRPKLGVTAREVTLLPRHWDWLASQPGGASVALRKLVQRAMRESRERDQAREATEAAYRFMSVLASSLPGFEEASRALFAGELVRLEHLVASWPADVRDHLLTLARRALAPLPDAAQQTA</sequence>
<dbReference type="RefSeq" id="WP_068173199.1">
    <property type="nucleotide sequence ID" value="NZ_AOGK01000003.1"/>
</dbReference>
<dbReference type="Proteomes" id="UP001152876">
    <property type="component" value="Unassembled WGS sequence"/>
</dbReference>
<accession>A0A9X4NR02</accession>
<evidence type="ECO:0000256" key="1">
    <source>
        <dbReference type="SAM" id="MobiDB-lite"/>
    </source>
</evidence>
<name>A0A9X4NR02_9BURK</name>
<evidence type="ECO:0008006" key="4">
    <source>
        <dbReference type="Google" id="ProtNLM"/>
    </source>
</evidence>
<reference evidence="2" key="1">
    <citation type="submission" date="2013-01" db="EMBL/GenBank/DDBJ databases">
        <title>Genome draft of Hydrogenophaga taeniospiralis 2K1.</title>
        <authorList>
            <person name="Gomila M."/>
            <person name="Lalucat J."/>
        </authorList>
    </citation>
    <scope>NUCLEOTIDE SEQUENCE</scope>
    <source>
        <strain evidence="2">CCUG 15921</strain>
    </source>
</reference>
<dbReference type="AlphaFoldDB" id="A0A9X4NR02"/>